<feature type="region of interest" description="Disordered" evidence="5">
    <location>
        <begin position="44"/>
        <end position="83"/>
    </location>
</feature>
<evidence type="ECO:0000313" key="6">
    <source>
        <dbReference type="EMBL" id="KAG7407189.1"/>
    </source>
</evidence>
<keyword evidence="3" id="KW-0804">Transcription</keyword>
<dbReference type="PANTHER" id="PTHR47424">
    <property type="entry name" value="REGULATORY PROTEIN GAL4"/>
    <property type="match status" value="1"/>
</dbReference>
<accession>A0A8J5NLT0</accession>
<gene>
    <name evidence="6" type="ORF">Forpe1208_v012564</name>
</gene>
<name>A0A8J5NLT0_FUSOX</name>
<evidence type="ECO:0000256" key="1">
    <source>
        <dbReference type="ARBA" id="ARBA00023015"/>
    </source>
</evidence>
<evidence type="ECO:0000256" key="5">
    <source>
        <dbReference type="SAM" id="MobiDB-lite"/>
    </source>
</evidence>
<dbReference type="GO" id="GO:0000435">
    <property type="term" value="P:positive regulation of transcription from RNA polymerase II promoter by galactose"/>
    <property type="evidence" value="ECO:0007669"/>
    <property type="project" value="TreeGrafter"/>
</dbReference>
<dbReference type="GO" id="GO:0000981">
    <property type="term" value="F:DNA-binding transcription factor activity, RNA polymerase II-specific"/>
    <property type="evidence" value="ECO:0007669"/>
    <property type="project" value="TreeGrafter"/>
</dbReference>
<dbReference type="GO" id="GO:0005634">
    <property type="term" value="C:nucleus"/>
    <property type="evidence" value="ECO:0007669"/>
    <property type="project" value="TreeGrafter"/>
</dbReference>
<dbReference type="InterPro" id="IPR051127">
    <property type="entry name" value="Fungal_SecMet_Regulators"/>
</dbReference>
<keyword evidence="2" id="KW-0238">DNA-binding</keyword>
<keyword evidence="4" id="KW-0539">Nucleus</keyword>
<proteinExistence type="predicted"/>
<dbReference type="AlphaFoldDB" id="A0A8J5NLT0"/>
<evidence type="ECO:0000256" key="3">
    <source>
        <dbReference type="ARBA" id="ARBA00023163"/>
    </source>
</evidence>
<dbReference type="PANTHER" id="PTHR47424:SF3">
    <property type="entry name" value="REGULATORY PROTEIN GAL4"/>
    <property type="match status" value="1"/>
</dbReference>
<dbReference type="Proteomes" id="UP000694050">
    <property type="component" value="Unassembled WGS sequence"/>
</dbReference>
<sequence length="299" mass="33621">MRRARYATYANVFPTKWNQCFMWLTSLLQKRGLRCNYSPTKVRKPYTSRAAKNAGNAGNNRRRASTASSPIPTEAQRSDADDHTIVAAQPPTSTNLWNTPGSTQPVLRNQVALESANGKWDSQLYVDRILFSLEHIGTPEEERARYPAGCYSVSRQPVNEHVPSSSLAFFSDHAVDHLCLKLGHDKLKILVNTLEAQMQGRWEATFQPYGPPDEVNDSPEHRSQYIRSYFEQVHPIYPFLDQVTFEERASCTQPQGSDSTHETWLALYHTVLSLGCFFAQGTGNDGNGSICSQLFESAD</sequence>
<evidence type="ECO:0000313" key="7">
    <source>
        <dbReference type="Proteomes" id="UP000694050"/>
    </source>
</evidence>
<feature type="compositionally biased region" description="Low complexity" evidence="5">
    <location>
        <begin position="48"/>
        <end position="69"/>
    </location>
</feature>
<dbReference type="GO" id="GO:0000978">
    <property type="term" value="F:RNA polymerase II cis-regulatory region sequence-specific DNA binding"/>
    <property type="evidence" value="ECO:0007669"/>
    <property type="project" value="TreeGrafter"/>
</dbReference>
<evidence type="ECO:0000256" key="2">
    <source>
        <dbReference type="ARBA" id="ARBA00023125"/>
    </source>
</evidence>
<evidence type="ECO:0000256" key="4">
    <source>
        <dbReference type="ARBA" id="ARBA00023242"/>
    </source>
</evidence>
<organism evidence="6 7">
    <name type="scientific">Fusarium oxysporum f. sp. rapae</name>
    <dbReference type="NCBI Taxonomy" id="485398"/>
    <lineage>
        <taxon>Eukaryota</taxon>
        <taxon>Fungi</taxon>
        <taxon>Dikarya</taxon>
        <taxon>Ascomycota</taxon>
        <taxon>Pezizomycotina</taxon>
        <taxon>Sordariomycetes</taxon>
        <taxon>Hypocreomycetidae</taxon>
        <taxon>Hypocreales</taxon>
        <taxon>Nectriaceae</taxon>
        <taxon>Fusarium</taxon>
        <taxon>Fusarium oxysporum species complex</taxon>
    </lineage>
</organism>
<comment type="caution">
    <text evidence="6">The sequence shown here is derived from an EMBL/GenBank/DDBJ whole genome shotgun (WGS) entry which is preliminary data.</text>
</comment>
<reference evidence="6" key="1">
    <citation type="submission" date="2021-04" db="EMBL/GenBank/DDBJ databases">
        <title>First draft genome resource for Brassicaceae pathogens Fusarium oxysporum f. sp. raphani and Fusarium oxysporum f. sp. rapae.</title>
        <authorList>
            <person name="Asai S."/>
        </authorList>
    </citation>
    <scope>NUCLEOTIDE SEQUENCE</scope>
    <source>
        <strain evidence="6">Tf1208</strain>
    </source>
</reference>
<dbReference type="EMBL" id="JAELUQ010000010">
    <property type="protein sequence ID" value="KAG7407189.1"/>
    <property type="molecule type" value="Genomic_DNA"/>
</dbReference>
<dbReference type="CDD" id="cd12148">
    <property type="entry name" value="fungal_TF_MHR"/>
    <property type="match status" value="1"/>
</dbReference>
<keyword evidence="1" id="KW-0805">Transcription regulation</keyword>
<protein>
    <submittedName>
        <fullName evidence="6">Uncharacterized protein</fullName>
    </submittedName>
</protein>